<protein>
    <submittedName>
        <fullName evidence="1">Uncharacterized protein</fullName>
    </submittedName>
</protein>
<keyword evidence="2" id="KW-1185">Reference proteome</keyword>
<organism evidence="1 2">
    <name type="scientific">Caldicellulosiruptor diazotrophicus</name>
    <dbReference type="NCBI Taxonomy" id="2806205"/>
    <lineage>
        <taxon>Bacteria</taxon>
        <taxon>Bacillati</taxon>
        <taxon>Bacillota</taxon>
        <taxon>Bacillota incertae sedis</taxon>
        <taxon>Caldicellulosiruptorales</taxon>
        <taxon>Caldicellulosiruptoraceae</taxon>
        <taxon>Caldicellulosiruptor</taxon>
    </lineage>
</organism>
<evidence type="ECO:0000313" key="2">
    <source>
        <dbReference type="Proteomes" id="UP000663623"/>
    </source>
</evidence>
<gene>
    <name evidence="1" type="ORF">CaldiYA01_08490</name>
</gene>
<accession>A0ABM7NLA2</accession>
<dbReference type="EMBL" id="AP024480">
    <property type="protein sequence ID" value="BCS80889.1"/>
    <property type="molecule type" value="Genomic_DNA"/>
</dbReference>
<sequence length="59" mass="6984">MFSPRCDIYFDYNLINLKEFNLPIDLDNLEAEEFSKIEETPKKISRLLKESENTEVSVN</sequence>
<reference evidence="1 2" key="1">
    <citation type="submission" date="2021-02" db="EMBL/GenBank/DDBJ databases">
        <title>Nitrogen-fixing ability and nitrogen fixation related genes of thermophilic fermentative bacteria in the genus Caldicellulosiruptor.</title>
        <authorList>
            <person name="Chen Y."/>
            <person name="Nishihara A."/>
            <person name="Haruta S."/>
        </authorList>
    </citation>
    <scope>NUCLEOTIDE SEQUENCE [LARGE SCALE GENOMIC DNA]</scope>
    <source>
        <strain evidence="1 2">YA01</strain>
    </source>
</reference>
<name>A0ABM7NLA2_9FIRM</name>
<proteinExistence type="predicted"/>
<evidence type="ECO:0000313" key="1">
    <source>
        <dbReference type="EMBL" id="BCS80889.1"/>
    </source>
</evidence>
<dbReference type="RefSeq" id="WP_207181759.1">
    <property type="nucleotide sequence ID" value="NZ_AP024480.1"/>
</dbReference>
<dbReference type="Proteomes" id="UP000663623">
    <property type="component" value="Chromosome"/>
</dbReference>